<keyword evidence="1 3" id="KW-0378">Hydrolase</keyword>
<dbReference type="EMBL" id="JBHSGG010000034">
    <property type="protein sequence ID" value="MFC4729009.1"/>
    <property type="molecule type" value="Genomic_DNA"/>
</dbReference>
<organism evidence="3 4">
    <name type="scientific">Coralloluteibacterium thermophilum</name>
    <dbReference type="NCBI Taxonomy" id="2707049"/>
    <lineage>
        <taxon>Bacteria</taxon>
        <taxon>Pseudomonadati</taxon>
        <taxon>Pseudomonadota</taxon>
        <taxon>Gammaproteobacteria</taxon>
        <taxon>Lysobacterales</taxon>
        <taxon>Lysobacteraceae</taxon>
        <taxon>Coralloluteibacterium</taxon>
    </lineage>
</organism>
<proteinExistence type="predicted"/>
<dbReference type="InterPro" id="IPR050272">
    <property type="entry name" value="Isochorismatase-like_hydrls"/>
</dbReference>
<dbReference type="PANTHER" id="PTHR43540:SF6">
    <property type="entry name" value="ISOCHORISMATASE-LIKE DOMAIN-CONTAINING PROTEIN"/>
    <property type="match status" value="1"/>
</dbReference>
<dbReference type="InterPro" id="IPR036380">
    <property type="entry name" value="Isochorismatase-like_sf"/>
</dbReference>
<dbReference type="PANTHER" id="PTHR43540">
    <property type="entry name" value="PEROXYUREIDOACRYLATE/UREIDOACRYLATE AMIDOHYDROLASE-RELATED"/>
    <property type="match status" value="1"/>
</dbReference>
<dbReference type="SUPFAM" id="SSF52499">
    <property type="entry name" value="Isochorismatase-like hydrolases"/>
    <property type="match status" value="1"/>
</dbReference>
<accession>A0ABV9NNI9</accession>
<dbReference type="InterPro" id="IPR000868">
    <property type="entry name" value="Isochorismatase-like_dom"/>
</dbReference>
<reference evidence="4" key="1">
    <citation type="journal article" date="2019" name="Int. J. Syst. Evol. Microbiol.">
        <title>The Global Catalogue of Microorganisms (GCM) 10K type strain sequencing project: providing services to taxonomists for standard genome sequencing and annotation.</title>
        <authorList>
            <consortium name="The Broad Institute Genomics Platform"/>
            <consortium name="The Broad Institute Genome Sequencing Center for Infectious Disease"/>
            <person name="Wu L."/>
            <person name="Ma J."/>
        </authorList>
    </citation>
    <scope>NUCLEOTIDE SEQUENCE [LARGE SCALE GENOMIC DNA]</scope>
    <source>
        <strain evidence="4">CGMCC 1.13574</strain>
    </source>
</reference>
<dbReference type="Proteomes" id="UP001595892">
    <property type="component" value="Unassembled WGS sequence"/>
</dbReference>
<dbReference type="Pfam" id="PF00857">
    <property type="entry name" value="Isochorismatase"/>
    <property type="match status" value="1"/>
</dbReference>
<name>A0ABV9NNI9_9GAMM</name>
<evidence type="ECO:0000313" key="4">
    <source>
        <dbReference type="Proteomes" id="UP001595892"/>
    </source>
</evidence>
<dbReference type="RefSeq" id="WP_377005077.1">
    <property type="nucleotide sequence ID" value="NZ_JBHSGG010000034.1"/>
</dbReference>
<evidence type="ECO:0000313" key="3">
    <source>
        <dbReference type="EMBL" id="MFC4729009.1"/>
    </source>
</evidence>
<gene>
    <name evidence="3" type="ORF">ACFO3Q_12615</name>
</gene>
<dbReference type="CDD" id="cd00431">
    <property type="entry name" value="cysteine_hydrolases"/>
    <property type="match status" value="1"/>
</dbReference>
<evidence type="ECO:0000259" key="2">
    <source>
        <dbReference type="Pfam" id="PF00857"/>
    </source>
</evidence>
<keyword evidence="4" id="KW-1185">Reference proteome</keyword>
<dbReference type="Gene3D" id="3.40.50.850">
    <property type="entry name" value="Isochorismatase-like"/>
    <property type="match status" value="1"/>
</dbReference>
<evidence type="ECO:0000256" key="1">
    <source>
        <dbReference type="ARBA" id="ARBA00022801"/>
    </source>
</evidence>
<sequence>MSTAPLRTALVVIDMISDYDFPRGEALARRALPAARAIARLKARLGRQGVPTIYANDNYGRWRSDFRQTIEAAAASPHGAPIVEMLRPGPEDYFVLKPRHSAFFGSPLDMLLEDLDAKRLILTGVAGDRCVMATAADAHMRRYTVFVPRDCMASETAARQTRALQHLEGALQADIRPSTALTPRRLRAA</sequence>
<dbReference type="GO" id="GO:0016787">
    <property type="term" value="F:hydrolase activity"/>
    <property type="evidence" value="ECO:0007669"/>
    <property type="project" value="UniProtKB-KW"/>
</dbReference>
<feature type="domain" description="Isochorismatase-like" evidence="2">
    <location>
        <begin position="8"/>
        <end position="168"/>
    </location>
</feature>
<comment type="caution">
    <text evidence="3">The sequence shown here is derived from an EMBL/GenBank/DDBJ whole genome shotgun (WGS) entry which is preliminary data.</text>
</comment>
<protein>
    <submittedName>
        <fullName evidence="3">Cysteine hydrolase family protein</fullName>
    </submittedName>
</protein>